<comment type="caution">
    <text evidence="2">The sequence shown here is derived from an EMBL/GenBank/DDBJ whole genome shotgun (WGS) entry which is preliminary data.</text>
</comment>
<dbReference type="InterPro" id="IPR041633">
    <property type="entry name" value="Polbeta"/>
</dbReference>
<dbReference type="SUPFAM" id="SSF81301">
    <property type="entry name" value="Nucleotidyltransferase"/>
    <property type="match status" value="1"/>
</dbReference>
<sequence>MFMVYTESFSNVRDFFLLIRRKKDLARRAASEAKLKEEKLQGLSSVFRKHGVSCAYVFGSVHTGSCRRDSDIDLYVEAVTPDDFWKLWRDLETRTGENIDLYCDRDDPVFTRKIKQRGKLIYESGNSPAES</sequence>
<dbReference type="CDD" id="cd05403">
    <property type="entry name" value="NT_KNTase_like"/>
    <property type="match status" value="1"/>
</dbReference>
<evidence type="ECO:0000313" key="3">
    <source>
        <dbReference type="Proteomes" id="UP000005496"/>
    </source>
</evidence>
<dbReference type="EMBL" id="ACJN02000003">
    <property type="protein sequence ID" value="EFI34153.1"/>
    <property type="molecule type" value="Genomic_DNA"/>
</dbReference>
<feature type="domain" description="Polymerase beta nucleotidyltransferase" evidence="1">
    <location>
        <begin position="43"/>
        <end position="124"/>
    </location>
</feature>
<dbReference type="InterPro" id="IPR043519">
    <property type="entry name" value="NT_sf"/>
</dbReference>
<gene>
    <name evidence="2" type="ORF">Dthio_PD1495</name>
</gene>
<dbReference type="Pfam" id="PF18765">
    <property type="entry name" value="Polbeta"/>
    <property type="match status" value="1"/>
</dbReference>
<dbReference type="PANTHER" id="PTHR43852">
    <property type="entry name" value="NUCLEOTIDYLTRANSFERASE"/>
    <property type="match status" value="1"/>
</dbReference>
<name>D6STY7_9BACT</name>
<dbReference type="AlphaFoldDB" id="D6STY7"/>
<reference evidence="2" key="1">
    <citation type="submission" date="2010-05" db="EMBL/GenBank/DDBJ databases">
        <title>The draft genome of Desulfonatronospira thiodismutans ASO3-1.</title>
        <authorList>
            <consortium name="US DOE Joint Genome Institute (JGI-PGF)"/>
            <person name="Lucas S."/>
            <person name="Copeland A."/>
            <person name="Lapidus A."/>
            <person name="Cheng J.-F."/>
            <person name="Bruce D."/>
            <person name="Goodwin L."/>
            <person name="Pitluck S."/>
            <person name="Chertkov O."/>
            <person name="Brettin T."/>
            <person name="Detter J.C."/>
            <person name="Han C."/>
            <person name="Land M.L."/>
            <person name="Hauser L."/>
            <person name="Kyrpides N."/>
            <person name="Mikhailova N."/>
            <person name="Muyzer G."/>
            <person name="Woyke T."/>
        </authorList>
    </citation>
    <scope>NUCLEOTIDE SEQUENCE [LARGE SCALE GENOMIC DNA]</scope>
    <source>
        <strain evidence="2">ASO3-1</strain>
    </source>
</reference>
<dbReference type="InterPro" id="IPR052930">
    <property type="entry name" value="TA_antitoxin_MntA"/>
</dbReference>
<protein>
    <submittedName>
        <fullName evidence="2">DNA polymerase beta domain protein region</fullName>
    </submittedName>
</protein>
<evidence type="ECO:0000259" key="1">
    <source>
        <dbReference type="Pfam" id="PF18765"/>
    </source>
</evidence>
<dbReference type="Gene3D" id="3.30.460.10">
    <property type="entry name" value="Beta Polymerase, domain 2"/>
    <property type="match status" value="1"/>
</dbReference>
<dbReference type="eggNOG" id="ENOG5033NXH">
    <property type="taxonomic scope" value="Bacteria"/>
</dbReference>
<organism evidence="2 3">
    <name type="scientific">Desulfonatronospira thiodismutans ASO3-1</name>
    <dbReference type="NCBI Taxonomy" id="555779"/>
    <lineage>
        <taxon>Bacteria</taxon>
        <taxon>Pseudomonadati</taxon>
        <taxon>Thermodesulfobacteriota</taxon>
        <taxon>Desulfovibrionia</taxon>
        <taxon>Desulfovibrionales</taxon>
        <taxon>Desulfonatronovibrionaceae</taxon>
        <taxon>Desulfonatronospira</taxon>
    </lineage>
</organism>
<dbReference type="Proteomes" id="UP000005496">
    <property type="component" value="Unassembled WGS sequence"/>
</dbReference>
<accession>D6STY7</accession>
<keyword evidence="3" id="KW-1185">Reference proteome</keyword>
<dbReference type="PANTHER" id="PTHR43852:SF2">
    <property type="entry name" value="PROTEIN ADENYLYLTRANSFERASE MNTA"/>
    <property type="match status" value="1"/>
</dbReference>
<evidence type="ECO:0000313" key="2">
    <source>
        <dbReference type="EMBL" id="EFI34153.1"/>
    </source>
</evidence>
<proteinExistence type="predicted"/>